<dbReference type="AlphaFoldDB" id="A0A5J4VD28"/>
<organism evidence="1 2">
    <name type="scientific">Streblomastix strix</name>
    <dbReference type="NCBI Taxonomy" id="222440"/>
    <lineage>
        <taxon>Eukaryota</taxon>
        <taxon>Metamonada</taxon>
        <taxon>Preaxostyla</taxon>
        <taxon>Oxymonadida</taxon>
        <taxon>Streblomastigidae</taxon>
        <taxon>Streblomastix</taxon>
    </lineage>
</organism>
<gene>
    <name evidence="1" type="ORF">EZS28_024025</name>
</gene>
<protein>
    <submittedName>
        <fullName evidence="1">Uncharacterized protein</fullName>
    </submittedName>
</protein>
<dbReference type="Proteomes" id="UP000324800">
    <property type="component" value="Unassembled WGS sequence"/>
</dbReference>
<proteinExistence type="predicted"/>
<comment type="caution">
    <text evidence="1">The sequence shown here is derived from an EMBL/GenBank/DDBJ whole genome shotgun (WGS) entry which is preliminary data.</text>
</comment>
<accession>A0A5J4VD28</accession>
<reference evidence="1 2" key="1">
    <citation type="submission" date="2019-03" db="EMBL/GenBank/DDBJ databases">
        <title>Single cell metagenomics reveals metabolic interactions within the superorganism composed of flagellate Streblomastix strix and complex community of Bacteroidetes bacteria on its surface.</title>
        <authorList>
            <person name="Treitli S.C."/>
            <person name="Kolisko M."/>
            <person name="Husnik F."/>
            <person name="Keeling P."/>
            <person name="Hampl V."/>
        </authorList>
    </citation>
    <scope>NUCLEOTIDE SEQUENCE [LARGE SCALE GENOMIC DNA]</scope>
    <source>
        <strain evidence="1">ST1C</strain>
    </source>
</reference>
<sequence length="513" mass="60246">MRICAFVSPITLDDALTYFNDLQNTQMKKSSEVLFSDEAIRQYPQRILLPEDPAYLFESFETCWNILCSSETLLNQADPSRKLNQTILNESNLFQNKEEQEGVKQNEFKLERDKEFECETIDLGQVQMTISLPSQSTRINSAVKKRLSKMKLPENLLLLQKDIRIELRLQQHRIRTANQFRICSERVAQLIENEQTSNQEKKENDEITCHINEGVNNISKLRFDKNEDVNEAKGFNQLKDQMEFQADQLDHMNEQCQPYIRSRLMICDNIFCSYRHEPFKLLKLLHEDIHHKENERQKNELILKKHLLNSNIKAHHHDREEDIKDEDKIIKYQSSKQHCLFEQILNHNTNHQGFNFAIQPRCIIPWSISTIHPVLVRCCSCPMIFCNECFKIHSQKHETENTFHSLIVPCDVCKYRTACFICRSCELGDIEQGQQIVKNYEKDTNLYKPRIPNANEEELLDSFNRNIVDSGKRQCVLLCQVCEQVLHSVKTCLFTHKVEILPLVRADTSHASF</sequence>
<evidence type="ECO:0000313" key="1">
    <source>
        <dbReference type="EMBL" id="KAA6380448.1"/>
    </source>
</evidence>
<dbReference type="EMBL" id="SNRW01007890">
    <property type="protein sequence ID" value="KAA6380448.1"/>
    <property type="molecule type" value="Genomic_DNA"/>
</dbReference>
<name>A0A5J4VD28_9EUKA</name>
<evidence type="ECO:0000313" key="2">
    <source>
        <dbReference type="Proteomes" id="UP000324800"/>
    </source>
</evidence>